<feature type="repeat" description="ANK" evidence="8">
    <location>
        <begin position="75"/>
        <end position="107"/>
    </location>
</feature>
<gene>
    <name evidence="10" type="primary">ANKS3</name>
</gene>
<keyword evidence="3" id="KW-0808">Transferase</keyword>
<evidence type="ECO:0000256" key="2">
    <source>
        <dbReference type="ARBA" id="ARBA00022676"/>
    </source>
</evidence>
<evidence type="ECO:0000256" key="4">
    <source>
        <dbReference type="ARBA" id="ARBA00022737"/>
    </source>
</evidence>
<dbReference type="SMART" id="SM00248">
    <property type="entry name" value="ANK"/>
    <property type="match status" value="4"/>
</dbReference>
<keyword evidence="5 8" id="KW-0040">ANK repeat</keyword>
<dbReference type="SMART" id="SM00454">
    <property type="entry name" value="SAM"/>
    <property type="match status" value="1"/>
</dbReference>
<dbReference type="OrthoDB" id="539213at2759"/>
<dbReference type="GO" id="GO:0016779">
    <property type="term" value="F:nucleotidyltransferase activity"/>
    <property type="evidence" value="ECO:0007669"/>
    <property type="project" value="UniProtKB-KW"/>
</dbReference>
<dbReference type="PROSITE" id="PS50088">
    <property type="entry name" value="ANK_REPEAT"/>
    <property type="match status" value="4"/>
</dbReference>
<dbReference type="Gene3D" id="1.10.150.50">
    <property type="entry name" value="Transcription Factor, Ets-1"/>
    <property type="match status" value="1"/>
</dbReference>
<name>T2MAD6_HYDVU</name>
<dbReference type="AlphaFoldDB" id="T2MAD6"/>
<dbReference type="InterPro" id="IPR001660">
    <property type="entry name" value="SAM"/>
</dbReference>
<dbReference type="PROSITE" id="PS50105">
    <property type="entry name" value="SAM_DOMAIN"/>
    <property type="match status" value="1"/>
</dbReference>
<evidence type="ECO:0000256" key="7">
    <source>
        <dbReference type="ARBA" id="ARBA00033987"/>
    </source>
</evidence>
<dbReference type="InterPro" id="IPR013761">
    <property type="entry name" value="SAM/pointed_sf"/>
</dbReference>
<keyword evidence="3" id="KW-0548">Nucleotidyltransferase</keyword>
<evidence type="ECO:0000256" key="8">
    <source>
        <dbReference type="PROSITE-ProRule" id="PRU00023"/>
    </source>
</evidence>
<accession>T2MAD6</accession>
<proteinExistence type="evidence at transcript level"/>
<evidence type="ECO:0000256" key="6">
    <source>
        <dbReference type="ARBA" id="ARBA00024347"/>
    </source>
</evidence>
<dbReference type="PROSITE" id="PS50297">
    <property type="entry name" value="ANK_REP_REGION"/>
    <property type="match status" value="4"/>
</dbReference>
<keyword evidence="4" id="KW-0677">Repeat</keyword>
<dbReference type="SUPFAM" id="SSF47769">
    <property type="entry name" value="SAM/Pointed domain"/>
    <property type="match status" value="1"/>
</dbReference>
<dbReference type="EMBL" id="HAAD01003021">
    <property type="protein sequence ID" value="CDG69253.1"/>
    <property type="molecule type" value="mRNA"/>
</dbReference>
<dbReference type="EC" id="2.4.2.30" evidence="1"/>
<comment type="similarity">
    <text evidence="6">Belongs to the ARTD/PARP family.</text>
</comment>
<dbReference type="GO" id="GO:0003950">
    <property type="term" value="F:NAD+ poly-ADP-ribosyltransferase activity"/>
    <property type="evidence" value="ECO:0007669"/>
    <property type="project" value="UniProtKB-EC"/>
</dbReference>
<evidence type="ECO:0000256" key="5">
    <source>
        <dbReference type="ARBA" id="ARBA00023043"/>
    </source>
</evidence>
<reference evidence="10" key="1">
    <citation type="journal article" date="2013" name="Genome Biol. Evol.">
        <title>Punctuated emergences of genetic and phenotypic innovations in eumetazoan, bilaterian, euteleostome, and hominidae ancestors.</title>
        <authorList>
            <person name="Wenger Y."/>
            <person name="Galliot B."/>
        </authorList>
    </citation>
    <scope>NUCLEOTIDE SEQUENCE</scope>
    <source>
        <tissue evidence="10">Whole animals</tissue>
    </source>
</reference>
<keyword evidence="2" id="KW-0328">Glycosyltransferase</keyword>
<dbReference type="Pfam" id="PF12796">
    <property type="entry name" value="Ank_2"/>
    <property type="match status" value="2"/>
</dbReference>
<sequence>MTFVKDEDLYAMSSFSSLIQQEEQEEVVLLDLHTACLIGDYDVVREYLKECLPYNFVLYVGTLSAPLQEFVQNLGGWTPLMYASYVGRDNILNLLLEAGAKTEIFAKKDGLTALMLASYCATESIMYFLLQYGAHINARDNNGMTSLFHAVRQGHKSAVKLLVTHGADLNLGHFQTGLTPLMEAAISGHEEIFSILLENGADLELKDNQGANARALAVHYGHASVLGLIDKALITQRQQKNLREEPKLAGVDVIFHPGVHESNISEGPSTIHSLIQAASVAAQQQSQQQIPVATLCPDFTRLTTKNQPVENTFENANTDHFSDERYSKKVGHFKNDVTDKTYYQHFYVPESLQELLEELNLETHLAKFENQLIDISTFLTLNDADLREIGIDKLGPRKKILMAIAKIKQRIVPKTDTIHGQEIHTQIHDLNNQLQQSLAYIKQLETQLQNEQHVRMKFTSYLENEQQRLRQILFYANDVGKNCKEASSQIQKIKDFNSQTSTLLQQLNNNLVSKDFTVDSNIFETVNLINCESDIVMNRLDIAYKQIERTLALLRIPNSVTPI</sequence>
<dbReference type="InterPro" id="IPR036770">
    <property type="entry name" value="Ankyrin_rpt-contain_sf"/>
</dbReference>
<comment type="catalytic activity">
    <reaction evidence="7">
        <text>NAD(+) + (ADP-D-ribosyl)n-acceptor = nicotinamide + (ADP-D-ribosyl)n+1-acceptor + H(+).</text>
        <dbReference type="EC" id="2.4.2.30"/>
    </reaction>
</comment>
<evidence type="ECO:0000259" key="9">
    <source>
        <dbReference type="PROSITE" id="PS50105"/>
    </source>
</evidence>
<dbReference type="InterPro" id="IPR002110">
    <property type="entry name" value="Ankyrin_rpt"/>
</dbReference>
<dbReference type="Pfam" id="PF00536">
    <property type="entry name" value="SAM_1"/>
    <property type="match status" value="1"/>
</dbReference>
<feature type="repeat" description="ANK" evidence="8">
    <location>
        <begin position="109"/>
        <end position="141"/>
    </location>
</feature>
<feature type="repeat" description="ANK" evidence="8">
    <location>
        <begin position="176"/>
        <end position="208"/>
    </location>
</feature>
<dbReference type="Pfam" id="PF00023">
    <property type="entry name" value="Ank"/>
    <property type="match status" value="1"/>
</dbReference>
<organism evidence="10">
    <name type="scientific">Hydra vulgaris</name>
    <name type="common">Hydra</name>
    <name type="synonym">Hydra attenuata</name>
    <dbReference type="NCBI Taxonomy" id="6087"/>
    <lineage>
        <taxon>Eukaryota</taxon>
        <taxon>Metazoa</taxon>
        <taxon>Cnidaria</taxon>
        <taxon>Hydrozoa</taxon>
        <taxon>Hydroidolina</taxon>
        <taxon>Anthoathecata</taxon>
        <taxon>Aplanulata</taxon>
        <taxon>Hydridae</taxon>
        <taxon>Hydra</taxon>
    </lineage>
</organism>
<evidence type="ECO:0000256" key="1">
    <source>
        <dbReference type="ARBA" id="ARBA00012020"/>
    </source>
</evidence>
<protein>
    <recommendedName>
        <fullName evidence="1">NAD(+) ADP-ribosyltransferase</fullName>
        <ecNumber evidence="1">2.4.2.30</ecNumber>
    </recommendedName>
</protein>
<evidence type="ECO:0000256" key="3">
    <source>
        <dbReference type="ARBA" id="ARBA00022695"/>
    </source>
</evidence>
<evidence type="ECO:0000313" key="10">
    <source>
        <dbReference type="EMBL" id="CDG69253.1"/>
    </source>
</evidence>
<dbReference type="PANTHER" id="PTHR24171">
    <property type="entry name" value="ANKYRIN REPEAT DOMAIN-CONTAINING PROTEIN 39-RELATED"/>
    <property type="match status" value="1"/>
</dbReference>
<dbReference type="Gene3D" id="1.25.40.20">
    <property type="entry name" value="Ankyrin repeat-containing domain"/>
    <property type="match status" value="2"/>
</dbReference>
<dbReference type="SUPFAM" id="SSF48403">
    <property type="entry name" value="Ankyrin repeat"/>
    <property type="match status" value="1"/>
</dbReference>
<feature type="domain" description="SAM" evidence="9">
    <location>
        <begin position="347"/>
        <end position="410"/>
    </location>
</feature>
<feature type="repeat" description="ANK" evidence="8">
    <location>
        <begin position="142"/>
        <end position="174"/>
    </location>
</feature>